<gene>
    <name evidence="3" type="ORF">ACFSRZ_13675</name>
</gene>
<protein>
    <submittedName>
        <fullName evidence="3">T9SS type A sorting domain-containing protein</fullName>
    </submittedName>
</protein>
<evidence type="ECO:0000259" key="2">
    <source>
        <dbReference type="Pfam" id="PF18962"/>
    </source>
</evidence>
<keyword evidence="1" id="KW-0732">Signal</keyword>
<dbReference type="NCBIfam" id="TIGR04183">
    <property type="entry name" value="Por_Secre_tail"/>
    <property type="match status" value="1"/>
</dbReference>
<evidence type="ECO:0000313" key="4">
    <source>
        <dbReference type="Proteomes" id="UP001597508"/>
    </source>
</evidence>
<feature type="non-terminal residue" evidence="3">
    <location>
        <position position="1"/>
    </location>
</feature>
<dbReference type="InterPro" id="IPR026444">
    <property type="entry name" value="Secre_tail"/>
</dbReference>
<keyword evidence="4" id="KW-1185">Reference proteome</keyword>
<reference evidence="4" key="1">
    <citation type="journal article" date="2019" name="Int. J. Syst. Evol. Microbiol.">
        <title>The Global Catalogue of Microorganisms (GCM) 10K type strain sequencing project: providing services to taxonomists for standard genome sequencing and annotation.</title>
        <authorList>
            <consortium name="The Broad Institute Genomics Platform"/>
            <consortium name="The Broad Institute Genome Sequencing Center for Infectious Disease"/>
            <person name="Wu L."/>
            <person name="Ma J."/>
        </authorList>
    </citation>
    <scope>NUCLEOTIDE SEQUENCE [LARGE SCALE GENOMIC DNA]</scope>
    <source>
        <strain evidence="4">KCTC 52127</strain>
    </source>
</reference>
<sequence length="686" mass="74451">VETGSVGSVEIAAVQATIDAALTTPNSETIILKIADDANFTTNVKHIPVTTRTINGVAHYVANFDFNGTKYFTYSEVLGIFWNGDTVTVGGLNWTGGAAANSSPATDDIASAIDGGKVLVVDSETSQTNAILTASANVECLWVKPNTKLVVNDDQFIEFNQDLLLEGEIRLIGDAQLVQSHTGLSNVQGNGVIYRDQASNTPSVYRYNYWSSPVVAALGNTTYSTSTVMFDGTTPTSENSTATAINWVNYNGTVASLNSAPTNPITIATWWIYGYFNGVDRNDWSQKLSTGAINIGEGFIMKSTGRAPQNFTFMGSPNDGTITKVLTPGSTSLLGNPYPSVIDTQQFISDNSAVIDGTLYFWEHQGESSTTTQVEGHAKYGYIGGYSQRNEAMGVAANSVVEGTAGLGEGTYEAPPQYIAVGQGFFASAPANKGGTLTFENSHRAASTNNIFFRNIPENLPNFKLGMDYVSDTNAEIHRQLGINFKQGNDFAYQSGFDSRIFDLQPTDMFWDFDELEENLIIAGVGALSAELQIPLGLNVDTDNPVHIMIDEVENMEGYTIYLGDLVTGRLFNLEDPVQLDLPKGTYTDRFVLLFGGTALSNDDNPLLQGFQVFMNNATDQIIIRNNNNTVIKKVELFNILGQPVNVWKNLDPSNEHRLDVNAPTAIYIVKVTTEKGEITKKIVMD</sequence>
<proteinExistence type="predicted"/>
<evidence type="ECO:0000313" key="3">
    <source>
        <dbReference type="EMBL" id="MFD2568421.1"/>
    </source>
</evidence>
<dbReference type="Proteomes" id="UP001597508">
    <property type="component" value="Unassembled WGS sequence"/>
</dbReference>
<comment type="caution">
    <text evidence="3">The sequence shown here is derived from an EMBL/GenBank/DDBJ whole genome shotgun (WGS) entry which is preliminary data.</text>
</comment>
<dbReference type="EMBL" id="JBHULH010000010">
    <property type="protein sequence ID" value="MFD2568421.1"/>
    <property type="molecule type" value="Genomic_DNA"/>
</dbReference>
<accession>A0ABW5LWG9</accession>
<feature type="domain" description="Secretion system C-terminal sorting" evidence="2">
    <location>
        <begin position="617"/>
        <end position="684"/>
    </location>
</feature>
<organism evidence="3 4">
    <name type="scientific">Pseudotenacibaculum haliotis</name>
    <dbReference type="NCBI Taxonomy" id="1862138"/>
    <lineage>
        <taxon>Bacteria</taxon>
        <taxon>Pseudomonadati</taxon>
        <taxon>Bacteroidota</taxon>
        <taxon>Flavobacteriia</taxon>
        <taxon>Flavobacteriales</taxon>
        <taxon>Flavobacteriaceae</taxon>
        <taxon>Pseudotenacibaculum</taxon>
    </lineage>
</organism>
<dbReference type="RefSeq" id="WP_379667129.1">
    <property type="nucleotide sequence ID" value="NZ_JBHULH010000010.1"/>
</dbReference>
<dbReference type="Pfam" id="PF18962">
    <property type="entry name" value="Por_Secre_tail"/>
    <property type="match status" value="1"/>
</dbReference>
<evidence type="ECO:0000256" key="1">
    <source>
        <dbReference type="ARBA" id="ARBA00022729"/>
    </source>
</evidence>
<name>A0ABW5LWG9_9FLAO</name>